<keyword evidence="2" id="KW-1185">Reference proteome</keyword>
<protein>
    <submittedName>
        <fullName evidence="1">Uncharacterized protein</fullName>
    </submittedName>
</protein>
<evidence type="ECO:0000313" key="2">
    <source>
        <dbReference type="Proteomes" id="UP000265520"/>
    </source>
</evidence>
<proteinExistence type="predicted"/>
<accession>A0A392SHY1</accession>
<name>A0A392SHY1_9FABA</name>
<feature type="non-terminal residue" evidence="1">
    <location>
        <position position="70"/>
    </location>
</feature>
<reference evidence="1 2" key="1">
    <citation type="journal article" date="2018" name="Front. Plant Sci.">
        <title>Red Clover (Trifolium pratense) and Zigzag Clover (T. medium) - A Picture of Genomic Similarities and Differences.</title>
        <authorList>
            <person name="Dluhosova J."/>
            <person name="Istvanek J."/>
            <person name="Nedelnik J."/>
            <person name="Repkova J."/>
        </authorList>
    </citation>
    <scope>NUCLEOTIDE SEQUENCE [LARGE SCALE GENOMIC DNA]</scope>
    <source>
        <strain evidence="2">cv. 10/8</strain>
        <tissue evidence="1">Leaf</tissue>
    </source>
</reference>
<organism evidence="1 2">
    <name type="scientific">Trifolium medium</name>
    <dbReference type="NCBI Taxonomy" id="97028"/>
    <lineage>
        <taxon>Eukaryota</taxon>
        <taxon>Viridiplantae</taxon>
        <taxon>Streptophyta</taxon>
        <taxon>Embryophyta</taxon>
        <taxon>Tracheophyta</taxon>
        <taxon>Spermatophyta</taxon>
        <taxon>Magnoliopsida</taxon>
        <taxon>eudicotyledons</taxon>
        <taxon>Gunneridae</taxon>
        <taxon>Pentapetalae</taxon>
        <taxon>rosids</taxon>
        <taxon>fabids</taxon>
        <taxon>Fabales</taxon>
        <taxon>Fabaceae</taxon>
        <taxon>Papilionoideae</taxon>
        <taxon>50 kb inversion clade</taxon>
        <taxon>NPAAA clade</taxon>
        <taxon>Hologalegina</taxon>
        <taxon>IRL clade</taxon>
        <taxon>Trifolieae</taxon>
        <taxon>Trifolium</taxon>
    </lineage>
</organism>
<evidence type="ECO:0000313" key="1">
    <source>
        <dbReference type="EMBL" id="MCI47804.1"/>
    </source>
</evidence>
<dbReference type="Proteomes" id="UP000265520">
    <property type="component" value="Unassembled WGS sequence"/>
</dbReference>
<sequence>MAEPDIKGIANNRGRSIRDYVVFDPNAMNTGIVRPEITAAQFEFKPMMFQMLQTVGQFSKAATEDPHLHL</sequence>
<dbReference type="AlphaFoldDB" id="A0A392SHY1"/>
<dbReference type="EMBL" id="LXQA010377306">
    <property type="protein sequence ID" value="MCI47804.1"/>
    <property type="molecule type" value="Genomic_DNA"/>
</dbReference>
<comment type="caution">
    <text evidence="1">The sequence shown here is derived from an EMBL/GenBank/DDBJ whole genome shotgun (WGS) entry which is preliminary data.</text>
</comment>